<dbReference type="Gene3D" id="3.40.50.300">
    <property type="entry name" value="P-loop containing nucleotide triphosphate hydrolases"/>
    <property type="match status" value="2"/>
</dbReference>
<keyword evidence="3 8" id="KW-0690">Ribosome biogenesis</keyword>
<dbReference type="NCBIfam" id="TIGR00231">
    <property type="entry name" value="small_GTP"/>
    <property type="match status" value="2"/>
</dbReference>
<dbReference type="FunFam" id="3.40.50.300:FF:000057">
    <property type="entry name" value="GTPase Der"/>
    <property type="match status" value="1"/>
</dbReference>
<comment type="caution">
    <text evidence="13">The sequence shown here is derived from an EMBL/GenBank/DDBJ whole genome shotgun (WGS) entry which is preliminary data.</text>
</comment>
<dbReference type="CDD" id="cd01894">
    <property type="entry name" value="EngA1"/>
    <property type="match status" value="1"/>
</dbReference>
<feature type="binding site" evidence="8">
    <location>
        <begin position="12"/>
        <end position="19"/>
    </location>
    <ligand>
        <name>GTP</name>
        <dbReference type="ChEBI" id="CHEBI:37565"/>
        <label>1</label>
    </ligand>
</feature>
<feature type="binding site" evidence="8">
    <location>
        <begin position="240"/>
        <end position="244"/>
    </location>
    <ligand>
        <name>GTP</name>
        <dbReference type="ChEBI" id="CHEBI:37565"/>
        <label>2</label>
    </ligand>
</feature>
<dbReference type="HAMAP" id="MF_00195">
    <property type="entry name" value="GTPase_Der"/>
    <property type="match status" value="1"/>
</dbReference>
<dbReference type="InterPro" id="IPR015946">
    <property type="entry name" value="KH_dom-like_a/b"/>
</dbReference>
<evidence type="ECO:0000256" key="9">
    <source>
        <dbReference type="PROSITE-ProRule" id="PRU01049"/>
    </source>
</evidence>
<dbReference type="InterPro" id="IPR027417">
    <property type="entry name" value="P-loop_NTPase"/>
</dbReference>
<dbReference type="PROSITE" id="PS51712">
    <property type="entry name" value="G_ENGA"/>
    <property type="match status" value="2"/>
</dbReference>
<keyword evidence="6 8" id="KW-0342">GTP-binding</keyword>
<feature type="domain" description="EngA-type G" evidence="12">
    <location>
        <begin position="187"/>
        <end position="361"/>
    </location>
</feature>
<evidence type="ECO:0000256" key="3">
    <source>
        <dbReference type="ARBA" id="ARBA00022517"/>
    </source>
</evidence>
<dbReference type="CDD" id="cd01895">
    <property type="entry name" value="EngA2"/>
    <property type="match status" value="1"/>
</dbReference>
<evidence type="ECO:0000256" key="5">
    <source>
        <dbReference type="ARBA" id="ARBA00022741"/>
    </source>
</evidence>
<feature type="region of interest" description="Disordered" evidence="11">
    <location>
        <begin position="446"/>
        <end position="468"/>
    </location>
</feature>
<dbReference type="AlphaFoldDB" id="A0A2W5T2P9"/>
<comment type="subunit">
    <text evidence="8">Associates with the 50S ribosomal subunit.</text>
</comment>
<dbReference type="InterPro" id="IPR031166">
    <property type="entry name" value="G_ENGA"/>
</dbReference>
<gene>
    <name evidence="8 13" type="primary">der</name>
    <name evidence="13" type="ORF">DI536_20825</name>
</gene>
<evidence type="ECO:0000313" key="13">
    <source>
        <dbReference type="EMBL" id="PZR09789.1"/>
    </source>
</evidence>
<evidence type="ECO:0000313" key="14">
    <source>
        <dbReference type="Proteomes" id="UP000249061"/>
    </source>
</evidence>
<feature type="domain" description="EngA-type G" evidence="12">
    <location>
        <begin position="6"/>
        <end position="172"/>
    </location>
</feature>
<evidence type="ECO:0000256" key="4">
    <source>
        <dbReference type="ARBA" id="ARBA00022737"/>
    </source>
</evidence>
<comment type="function">
    <text evidence="8 10">GTPase that plays an essential role in the late steps of ribosome biogenesis.</text>
</comment>
<dbReference type="PRINTS" id="PR00326">
    <property type="entry name" value="GTP1OBG"/>
</dbReference>
<feature type="binding site" evidence="8">
    <location>
        <begin position="59"/>
        <end position="63"/>
    </location>
    <ligand>
        <name>GTP</name>
        <dbReference type="ChEBI" id="CHEBI:37565"/>
        <label>1</label>
    </ligand>
</feature>
<dbReference type="InterPro" id="IPR003593">
    <property type="entry name" value="AAA+_ATPase"/>
</dbReference>
<evidence type="ECO:0000256" key="11">
    <source>
        <dbReference type="SAM" id="MobiDB-lite"/>
    </source>
</evidence>
<dbReference type="NCBIfam" id="TIGR03594">
    <property type="entry name" value="GTPase_EngA"/>
    <property type="match status" value="1"/>
</dbReference>
<dbReference type="PANTHER" id="PTHR43834:SF6">
    <property type="entry name" value="GTPASE DER"/>
    <property type="match status" value="1"/>
</dbReference>
<reference evidence="13 14" key="1">
    <citation type="submission" date="2017-08" db="EMBL/GenBank/DDBJ databases">
        <title>Infants hospitalized years apart are colonized by the same room-sourced microbial strains.</title>
        <authorList>
            <person name="Brooks B."/>
            <person name="Olm M.R."/>
            <person name="Firek B.A."/>
            <person name="Baker R."/>
            <person name="Thomas B.C."/>
            <person name="Morowitz M.J."/>
            <person name="Banfield J.F."/>
        </authorList>
    </citation>
    <scope>NUCLEOTIDE SEQUENCE [LARGE SCALE GENOMIC DNA]</scope>
    <source>
        <strain evidence="13">S2_003_000_R2_14</strain>
    </source>
</reference>
<dbReference type="InterPro" id="IPR005225">
    <property type="entry name" value="Small_GTP-bd"/>
</dbReference>
<dbReference type="GO" id="GO:0005525">
    <property type="term" value="F:GTP binding"/>
    <property type="evidence" value="ECO:0007669"/>
    <property type="project" value="UniProtKB-UniRule"/>
</dbReference>
<proteinExistence type="inferred from homology"/>
<evidence type="ECO:0000256" key="8">
    <source>
        <dbReference type="HAMAP-Rule" id="MF_00195"/>
    </source>
</evidence>
<dbReference type="InterPro" id="IPR016484">
    <property type="entry name" value="GTPase_Der"/>
</dbReference>
<dbReference type="InterPro" id="IPR032859">
    <property type="entry name" value="KH_dom-like"/>
</dbReference>
<dbReference type="EMBL" id="QFQP01000019">
    <property type="protein sequence ID" value="PZR09789.1"/>
    <property type="molecule type" value="Genomic_DNA"/>
</dbReference>
<dbReference type="Pfam" id="PF01926">
    <property type="entry name" value="MMR_HSR1"/>
    <property type="match status" value="2"/>
</dbReference>
<feature type="binding site" evidence="8">
    <location>
        <begin position="123"/>
        <end position="126"/>
    </location>
    <ligand>
        <name>GTP</name>
        <dbReference type="ChEBI" id="CHEBI:37565"/>
        <label>1</label>
    </ligand>
</feature>
<dbReference type="FunFam" id="3.40.50.300:FF:000040">
    <property type="entry name" value="GTPase Der"/>
    <property type="match status" value="1"/>
</dbReference>
<dbReference type="PANTHER" id="PTHR43834">
    <property type="entry name" value="GTPASE DER"/>
    <property type="match status" value="1"/>
</dbReference>
<evidence type="ECO:0000256" key="6">
    <source>
        <dbReference type="ARBA" id="ARBA00023134"/>
    </source>
</evidence>
<evidence type="ECO:0000256" key="1">
    <source>
        <dbReference type="ARBA" id="ARBA00008279"/>
    </source>
</evidence>
<evidence type="ECO:0000256" key="10">
    <source>
        <dbReference type="RuleBase" id="RU004481"/>
    </source>
</evidence>
<feature type="binding site" evidence="8">
    <location>
        <begin position="193"/>
        <end position="200"/>
    </location>
    <ligand>
        <name>GTP</name>
        <dbReference type="ChEBI" id="CHEBI:37565"/>
        <label>2</label>
    </ligand>
</feature>
<dbReference type="Pfam" id="PF14714">
    <property type="entry name" value="KH_dom-like"/>
    <property type="match status" value="1"/>
</dbReference>
<evidence type="ECO:0000259" key="12">
    <source>
        <dbReference type="PROSITE" id="PS51712"/>
    </source>
</evidence>
<keyword evidence="4 10" id="KW-0677">Repeat</keyword>
<evidence type="ECO:0000256" key="2">
    <source>
        <dbReference type="ARBA" id="ARBA00020953"/>
    </source>
</evidence>
<keyword evidence="5 8" id="KW-0547">Nucleotide-binding</keyword>
<feature type="binding site" evidence="8">
    <location>
        <begin position="305"/>
        <end position="308"/>
    </location>
    <ligand>
        <name>GTP</name>
        <dbReference type="ChEBI" id="CHEBI:37565"/>
        <label>2</label>
    </ligand>
</feature>
<dbReference type="SMART" id="SM00382">
    <property type="entry name" value="AAA"/>
    <property type="match status" value="2"/>
</dbReference>
<accession>A0A2W5T2P9</accession>
<dbReference type="GO" id="GO:0042254">
    <property type="term" value="P:ribosome biogenesis"/>
    <property type="evidence" value="ECO:0007669"/>
    <property type="project" value="UniProtKB-KW"/>
</dbReference>
<protein>
    <recommendedName>
        <fullName evidence="2 8">GTPase Der</fullName>
    </recommendedName>
    <alternativeName>
        <fullName evidence="7 8">GTP-binding protein EngA</fullName>
    </alternativeName>
</protein>
<organism evidence="13 14">
    <name type="scientific">Archangium gephyra</name>
    <dbReference type="NCBI Taxonomy" id="48"/>
    <lineage>
        <taxon>Bacteria</taxon>
        <taxon>Pseudomonadati</taxon>
        <taxon>Myxococcota</taxon>
        <taxon>Myxococcia</taxon>
        <taxon>Myxococcales</taxon>
        <taxon>Cystobacterineae</taxon>
        <taxon>Archangiaceae</taxon>
        <taxon>Archangium</taxon>
    </lineage>
</organism>
<dbReference type="PIRSF" id="PIRSF006485">
    <property type="entry name" value="GTP-binding_EngA"/>
    <property type="match status" value="1"/>
</dbReference>
<dbReference type="Proteomes" id="UP000249061">
    <property type="component" value="Unassembled WGS sequence"/>
</dbReference>
<evidence type="ECO:0000256" key="7">
    <source>
        <dbReference type="ARBA" id="ARBA00032345"/>
    </source>
</evidence>
<dbReference type="InterPro" id="IPR006073">
    <property type="entry name" value="GTP-bd"/>
</dbReference>
<dbReference type="Gene3D" id="3.30.300.20">
    <property type="match status" value="1"/>
</dbReference>
<dbReference type="SUPFAM" id="SSF52540">
    <property type="entry name" value="P-loop containing nucleoside triphosphate hydrolases"/>
    <property type="match status" value="2"/>
</dbReference>
<comment type="similarity">
    <text evidence="1 8 9 10">Belongs to the TRAFAC class TrmE-Era-EngA-EngB-Septin-like GTPase superfamily. EngA (Der) GTPase family.</text>
</comment>
<name>A0A2W5T2P9_9BACT</name>
<sequence>MRRGRPLVAIVGRPNVGKSTLFNRLIRSRRAIVEDTPGVTRDRHYADTELEGLPVTIVDTGGFVPEGKEDMLAKYIRQQAQAAVEECEAVLFVCDARTGPTSDDQEVAKYLRKQSKPVLFVINKTDGRRDAEEMIADFHKFGLGQPFPVSAEHNEGIIELIEALLPKLPPGERYVEKIEEEDENRPIRIAIVGRPNVGKSTLVNALLGEDRVIASPVAGTTRDPIDSELTYKDRRFVLTDTAGIRRKSTITQKVEGFSVLGALRAAEDSDVTVLVLDASEAAVEQDRKIAALAEEKGRALIIVVNKWDLVHGTARESNFRSEVKWYMDWVDWAPMVFVSARTGDKVNKILDVALEVFAQQYFRAKTPQLNKLVEHVTQEHSMPIIAGRQLRIYYSAQVATAPLAFTMMVNQPKGVPERYERYVINYLRKVFRLKVPVRLFWRERPGQEKRKAAAKRFAARDRSKRRGR</sequence>